<dbReference type="Pfam" id="PF04672">
    <property type="entry name" value="Methyltransf_19"/>
    <property type="match status" value="1"/>
</dbReference>
<organism evidence="1 2">
    <name type="scientific">Streptomyces lonarensis</name>
    <dbReference type="NCBI Taxonomy" id="700599"/>
    <lineage>
        <taxon>Bacteria</taxon>
        <taxon>Bacillati</taxon>
        <taxon>Actinomycetota</taxon>
        <taxon>Actinomycetes</taxon>
        <taxon>Kitasatosporales</taxon>
        <taxon>Streptomycetaceae</taxon>
        <taxon>Streptomyces</taxon>
    </lineage>
</organism>
<dbReference type="EMBL" id="JAAVJD010000001">
    <property type="protein sequence ID" value="NJQ04033.1"/>
    <property type="molecule type" value="Genomic_DNA"/>
</dbReference>
<accession>A0A7X6HX07</accession>
<protein>
    <recommendedName>
        <fullName evidence="3">S-adenosyl methyltransferase</fullName>
    </recommendedName>
</protein>
<evidence type="ECO:0000313" key="2">
    <source>
        <dbReference type="Proteomes" id="UP000578686"/>
    </source>
</evidence>
<dbReference type="Gene3D" id="3.40.50.150">
    <property type="entry name" value="Vaccinia Virus protein VP39"/>
    <property type="match status" value="1"/>
</dbReference>
<name>A0A7X6HX07_9ACTN</name>
<evidence type="ECO:0008006" key="3">
    <source>
        <dbReference type="Google" id="ProtNLM"/>
    </source>
</evidence>
<evidence type="ECO:0000313" key="1">
    <source>
        <dbReference type="EMBL" id="NJQ04033.1"/>
    </source>
</evidence>
<dbReference type="InterPro" id="IPR029063">
    <property type="entry name" value="SAM-dependent_MTases_sf"/>
</dbReference>
<sequence>MSPHLHDEPATPVRRTREEWTSMCLTPAPARVDDRLRNGIDNYAVDRKLLDGLVTEAIGELREAIGASDRHTAGVAEQAARQGIRQALVLGAGLPIPRRACPEVHEVFDRHHGDDCTVVYVTDDPVAWALLRLKSNIAPGCADIILGDTRHIDTLLTSPHIEATDVDPKQPTVVALPGTLAWLTDDQARHALATLHHWLAPGSILTLTHPTPTDATRDLSLRWETAGMLWAHRRPAEVAALFRRGGFAGTVEAPSGLVTATYAI</sequence>
<keyword evidence="2" id="KW-1185">Reference proteome</keyword>
<dbReference type="InterPro" id="IPR006764">
    <property type="entry name" value="SAM_dep_MeTrfase_SAV2177_type"/>
</dbReference>
<dbReference type="Proteomes" id="UP000578686">
    <property type="component" value="Unassembled WGS sequence"/>
</dbReference>
<comment type="caution">
    <text evidence="1">The sequence shown here is derived from an EMBL/GenBank/DDBJ whole genome shotgun (WGS) entry which is preliminary data.</text>
</comment>
<dbReference type="AlphaFoldDB" id="A0A7X6HX07"/>
<dbReference type="RefSeq" id="WP_167967337.1">
    <property type="nucleotide sequence ID" value="NZ_BHZG01000008.1"/>
</dbReference>
<proteinExistence type="predicted"/>
<reference evidence="1 2" key="1">
    <citation type="submission" date="2020-03" db="EMBL/GenBank/DDBJ databases">
        <title>Draft genome of Streptomyces sp. ventii, isolated from the Axial Seamount in the Pacific Ocean, and resequencing of the two type strains Streptomyces lonarensis strain NCL 716 and Streptomyces bohaiensis strain 11A07.</title>
        <authorList>
            <person name="Loughran R.M."/>
            <person name="Pfannmuller K.M."/>
            <person name="Wasson B.J."/>
            <person name="Deadmond M.C."/>
            <person name="Paddock B.E."/>
            <person name="Koyack M.J."/>
            <person name="Gallegos D.A."/>
            <person name="Mitchell E.A."/>
            <person name="Ushijima B."/>
            <person name="Saw J.H."/>
            <person name="Mcphail K.L."/>
            <person name="Videau P."/>
        </authorList>
    </citation>
    <scope>NUCLEOTIDE SEQUENCE [LARGE SCALE GENOMIC DNA]</scope>
    <source>
        <strain evidence="1 2">NCL716</strain>
    </source>
</reference>
<dbReference type="SUPFAM" id="SSF53335">
    <property type="entry name" value="S-adenosyl-L-methionine-dependent methyltransferases"/>
    <property type="match status" value="1"/>
</dbReference>
<gene>
    <name evidence="1" type="ORF">HCN56_00165</name>
</gene>